<reference evidence="1 2" key="1">
    <citation type="journal article" date="2022" name="Hortic Res">
        <title>A haplotype resolved chromosomal level avocado genome allows analysis of novel avocado genes.</title>
        <authorList>
            <person name="Nath O."/>
            <person name="Fletcher S.J."/>
            <person name="Hayward A."/>
            <person name="Shaw L.M."/>
            <person name="Masouleh A.K."/>
            <person name="Furtado A."/>
            <person name="Henry R.J."/>
            <person name="Mitter N."/>
        </authorList>
    </citation>
    <scope>NUCLEOTIDE SEQUENCE [LARGE SCALE GENOMIC DNA]</scope>
    <source>
        <strain evidence="2">cv. Hass</strain>
    </source>
</reference>
<keyword evidence="2" id="KW-1185">Reference proteome</keyword>
<accession>A0ACC2MJA6</accession>
<evidence type="ECO:0000313" key="2">
    <source>
        <dbReference type="Proteomes" id="UP001234297"/>
    </source>
</evidence>
<organism evidence="1 2">
    <name type="scientific">Persea americana</name>
    <name type="common">Avocado</name>
    <dbReference type="NCBI Taxonomy" id="3435"/>
    <lineage>
        <taxon>Eukaryota</taxon>
        <taxon>Viridiplantae</taxon>
        <taxon>Streptophyta</taxon>
        <taxon>Embryophyta</taxon>
        <taxon>Tracheophyta</taxon>
        <taxon>Spermatophyta</taxon>
        <taxon>Magnoliopsida</taxon>
        <taxon>Magnoliidae</taxon>
        <taxon>Laurales</taxon>
        <taxon>Lauraceae</taxon>
        <taxon>Persea</taxon>
    </lineage>
</organism>
<proteinExistence type="predicted"/>
<sequence length="82" mass="9086">MKLLYASSEVLGLDIVLNKSGAFALHLSRFIVLLSDYRYILAMSSKQKLIFGYGTVSMIGGKTYLSHSRHDIAYAAGVLMRI</sequence>
<evidence type="ECO:0000313" key="1">
    <source>
        <dbReference type="EMBL" id="KAJ8645822.1"/>
    </source>
</evidence>
<dbReference type="Proteomes" id="UP001234297">
    <property type="component" value="Chromosome 2"/>
</dbReference>
<comment type="caution">
    <text evidence="1">The sequence shown here is derived from an EMBL/GenBank/DDBJ whole genome shotgun (WGS) entry which is preliminary data.</text>
</comment>
<protein>
    <submittedName>
        <fullName evidence="1">Uncharacterized protein</fullName>
    </submittedName>
</protein>
<name>A0ACC2MJA6_PERAE</name>
<dbReference type="EMBL" id="CM056810">
    <property type="protein sequence ID" value="KAJ8645822.1"/>
    <property type="molecule type" value="Genomic_DNA"/>
</dbReference>
<gene>
    <name evidence="1" type="ORF">MRB53_007570</name>
</gene>